<evidence type="ECO:0000313" key="11">
    <source>
        <dbReference type="Proteomes" id="UP000295058"/>
    </source>
</evidence>
<dbReference type="InterPro" id="IPR003481">
    <property type="entry name" value="FliD_N"/>
</dbReference>
<comment type="subunit">
    <text evidence="2 5">Homopentamer.</text>
</comment>
<dbReference type="PANTHER" id="PTHR30288">
    <property type="entry name" value="FLAGELLAR CAP/ASSEMBLY PROTEIN FLID"/>
    <property type="match status" value="1"/>
</dbReference>
<protein>
    <recommendedName>
        <fullName evidence="5">Flagellar hook-associated protein 2</fullName>
        <shortName evidence="5">HAP2</shortName>
    </recommendedName>
    <alternativeName>
        <fullName evidence="5">Flagellar cap protein</fullName>
    </alternativeName>
</protein>
<dbReference type="GO" id="GO:0009424">
    <property type="term" value="C:bacterial-type flagellum hook"/>
    <property type="evidence" value="ECO:0007669"/>
    <property type="project" value="UniProtKB-UniRule"/>
</dbReference>
<keyword evidence="8" id="KW-0969">Cilium</keyword>
<reference evidence="8 10" key="1">
    <citation type="submission" date="2017-08" db="EMBL/GenBank/DDBJ databases">
        <title>Draft Genome Sequence of the Marine Bacterium Oceanimonas baumannii ATCC 700832.</title>
        <authorList>
            <person name="Mcclelland W.D."/>
            <person name="Brennan M.A."/>
            <person name="Trachtenberg A.M."/>
            <person name="Maclea K.S."/>
        </authorList>
    </citation>
    <scope>NUCLEOTIDE SEQUENCE [LARGE SCALE GENOMIC DNA]</scope>
    <source>
        <strain evidence="8 10">ATCC 700832</strain>
    </source>
</reference>
<evidence type="ECO:0000313" key="9">
    <source>
        <dbReference type="EMBL" id="TDW60082.1"/>
    </source>
</evidence>
<comment type="function">
    <text evidence="5">Required for morphogenesis and for the elongation of the flagellar filament by facilitating polymerization of the flagellin monomers at the tip of growing filament. Forms a capping structure, which prevents flagellin subunits (transported through the central channel of the flagellum) from leaking out without polymerization at the distal end.</text>
</comment>
<comment type="similarity">
    <text evidence="1 5">Belongs to the FliD family.</text>
</comment>
<dbReference type="Pfam" id="PF07195">
    <property type="entry name" value="FliD_C"/>
    <property type="match status" value="1"/>
</dbReference>
<dbReference type="GO" id="GO:0005576">
    <property type="term" value="C:extracellular region"/>
    <property type="evidence" value="ECO:0007669"/>
    <property type="project" value="UniProtKB-SubCell"/>
</dbReference>
<dbReference type="PANTHER" id="PTHR30288:SF0">
    <property type="entry name" value="FLAGELLAR HOOK-ASSOCIATED PROTEIN 2"/>
    <property type="match status" value="1"/>
</dbReference>
<dbReference type="Proteomes" id="UP000295058">
    <property type="component" value="Unassembled WGS sequence"/>
</dbReference>
<dbReference type="EMBL" id="NQJF01000002">
    <property type="protein sequence ID" value="OYD25901.1"/>
    <property type="molecule type" value="Genomic_DNA"/>
</dbReference>
<dbReference type="InterPro" id="IPR010810">
    <property type="entry name" value="Flagellin_hook_IN_motif"/>
</dbReference>
<keyword evidence="3" id="KW-0175">Coiled coil</keyword>
<dbReference type="InterPro" id="IPR010809">
    <property type="entry name" value="FliD_C"/>
</dbReference>
<reference evidence="9 11" key="2">
    <citation type="submission" date="2019-03" db="EMBL/GenBank/DDBJ databases">
        <title>Genomic Encyclopedia of Archaeal and Bacterial Type Strains, Phase II (KMG-II): from individual species to whole genera.</title>
        <authorList>
            <person name="Goeker M."/>
        </authorList>
    </citation>
    <scope>NUCLEOTIDE SEQUENCE [LARGE SCALE GENOMIC DNA]</scope>
    <source>
        <strain evidence="9 11">DSM 15594</strain>
    </source>
</reference>
<name>A0A235CMW0_9GAMM</name>
<evidence type="ECO:0000313" key="10">
    <source>
        <dbReference type="Proteomes" id="UP000243640"/>
    </source>
</evidence>
<proteinExistence type="inferred from homology"/>
<evidence type="ECO:0000256" key="5">
    <source>
        <dbReference type="RuleBase" id="RU362066"/>
    </source>
</evidence>
<dbReference type="GO" id="GO:0009421">
    <property type="term" value="C:bacterial-type flagellum filament cap"/>
    <property type="evidence" value="ECO:0007669"/>
    <property type="project" value="InterPro"/>
</dbReference>
<dbReference type="GO" id="GO:0071973">
    <property type="term" value="P:bacterial-type flagellum-dependent cell motility"/>
    <property type="evidence" value="ECO:0007669"/>
    <property type="project" value="TreeGrafter"/>
</dbReference>
<dbReference type="AlphaFoldDB" id="A0A235CMW0"/>
<organism evidence="8 10">
    <name type="scientific">Oceanimonas baumannii</name>
    <dbReference type="NCBI Taxonomy" id="129578"/>
    <lineage>
        <taxon>Bacteria</taxon>
        <taxon>Pseudomonadati</taxon>
        <taxon>Pseudomonadota</taxon>
        <taxon>Gammaproteobacteria</taxon>
        <taxon>Aeromonadales</taxon>
        <taxon>Aeromonadaceae</taxon>
        <taxon>Oceanimonas</taxon>
    </lineage>
</organism>
<keyword evidence="11" id="KW-1185">Reference proteome</keyword>
<sequence>MGDLKLPGVGSGFPIQSFVDATVAGERAPKEKMFQRRAGDIGIQLSSYGTLKGMLEEFKNSLKTLGDEEAFEKRSTSFSNSGFASATADKTAVAGTYTIVVEQLAEAHKVGSSAIPKADAEKKLGSGSLTLGVGDESFTVSIDKDKSTLADVANAVNNAEDNKGVRATVVTDDTGSRLVFFSDKTGTENTITVSASGNGDGEGAHDLSSIGTVTEIQAAKDAQVRIDGALVTSQTNEIKDAIQGVTLDLKKVNDTSADSEKPDTKLTIGYDKGTVETNLQEFVKSFNSVIATINQLTSYDAETEKAGPLNGDGTARNLTSQIRRMLSEPIEGASAPVKSLTDLGITTQKDGKIELDEDLLKKQIDENFSKIGQLFASEEGVSKKLDDMLESFVGKEGILTKRDTSLNEQMKKLNKERADFEIYMEKYEERVYKQFTDMDIMVAQLNQQLSSVVAAFDNMPDFSGGKQ</sequence>
<evidence type="ECO:0000259" key="6">
    <source>
        <dbReference type="Pfam" id="PF02465"/>
    </source>
</evidence>
<evidence type="ECO:0000259" key="7">
    <source>
        <dbReference type="Pfam" id="PF07195"/>
    </source>
</evidence>
<dbReference type="OrthoDB" id="5980200at2"/>
<dbReference type="InterPro" id="IPR040026">
    <property type="entry name" value="FliD"/>
</dbReference>
<comment type="subcellular location">
    <subcellularLocation>
        <location evidence="5">Secreted</location>
    </subcellularLocation>
    <subcellularLocation>
        <location evidence="5">Bacterial flagellum</location>
    </subcellularLocation>
</comment>
<dbReference type="EMBL" id="SODO01000003">
    <property type="protein sequence ID" value="TDW60082.1"/>
    <property type="molecule type" value="Genomic_DNA"/>
</dbReference>
<evidence type="ECO:0000256" key="1">
    <source>
        <dbReference type="ARBA" id="ARBA00009764"/>
    </source>
</evidence>
<dbReference type="RefSeq" id="WP_094277089.1">
    <property type="nucleotide sequence ID" value="NZ_NQJF01000002.1"/>
</dbReference>
<evidence type="ECO:0000256" key="3">
    <source>
        <dbReference type="ARBA" id="ARBA00023054"/>
    </source>
</evidence>
<dbReference type="Pfam" id="PF07196">
    <property type="entry name" value="Flagellin_IN"/>
    <property type="match status" value="1"/>
</dbReference>
<comment type="caution">
    <text evidence="8">The sequence shown here is derived from an EMBL/GenBank/DDBJ whole genome shotgun (WGS) entry which is preliminary data.</text>
</comment>
<accession>A0A235CMW0</accession>
<gene>
    <name evidence="8" type="ORF">B6S09_03420</name>
    <name evidence="9" type="ORF">LY04_01074</name>
</gene>
<feature type="domain" description="Flagellar hook-associated protein 2 N-terminal" evidence="6">
    <location>
        <begin position="11"/>
        <end position="108"/>
    </location>
</feature>
<feature type="domain" description="Flagellar hook-associated protein 2 C-terminal" evidence="7">
    <location>
        <begin position="219"/>
        <end position="447"/>
    </location>
</feature>
<dbReference type="GO" id="GO:0007155">
    <property type="term" value="P:cell adhesion"/>
    <property type="evidence" value="ECO:0007669"/>
    <property type="project" value="InterPro"/>
</dbReference>
<dbReference type="Pfam" id="PF02465">
    <property type="entry name" value="FliD_N"/>
    <property type="match status" value="1"/>
</dbReference>
<keyword evidence="8" id="KW-0966">Cell projection</keyword>
<dbReference type="Proteomes" id="UP000243640">
    <property type="component" value="Unassembled WGS sequence"/>
</dbReference>
<keyword evidence="4 5" id="KW-0975">Bacterial flagellum</keyword>
<evidence type="ECO:0000256" key="4">
    <source>
        <dbReference type="ARBA" id="ARBA00023143"/>
    </source>
</evidence>
<evidence type="ECO:0000256" key="2">
    <source>
        <dbReference type="ARBA" id="ARBA00011255"/>
    </source>
</evidence>
<evidence type="ECO:0000313" key="8">
    <source>
        <dbReference type="EMBL" id="OYD25901.1"/>
    </source>
</evidence>
<keyword evidence="8" id="KW-0282">Flagellum</keyword>
<keyword evidence="5" id="KW-0964">Secreted</keyword>